<name>A0A6M4G8F5_SPHYA</name>
<evidence type="ECO:0000256" key="1">
    <source>
        <dbReference type="SAM" id="Coils"/>
    </source>
</evidence>
<dbReference type="Proteomes" id="UP000502611">
    <property type="component" value="Chromosome"/>
</dbReference>
<keyword evidence="1" id="KW-0175">Coiled coil</keyword>
<dbReference type="EMBL" id="CP053021">
    <property type="protein sequence ID" value="QJR01947.1"/>
    <property type="molecule type" value="Genomic_DNA"/>
</dbReference>
<sequence>MIDEYAINPFPGQFALAEYRLPGRIHAWLLDHLDSVTWDRDAKQPTLAFADDAIAAIFWLNFADDVFSARRVDQEKRDCDAAYQRHLAANQRLLAEIAQLNDALRKKVDEKLAARQEAGDEP</sequence>
<accession>A0A6M4G8F5</accession>
<protein>
    <submittedName>
        <fullName evidence="2">Uncharacterized protein</fullName>
    </submittedName>
</protein>
<evidence type="ECO:0000313" key="3">
    <source>
        <dbReference type="Proteomes" id="UP000502611"/>
    </source>
</evidence>
<dbReference type="AlphaFoldDB" id="A0A6M4G8F5"/>
<gene>
    <name evidence="2" type="ORF">HH800_06880</name>
</gene>
<reference evidence="2 3" key="1">
    <citation type="submission" date="2020-04" db="EMBL/GenBank/DDBJ databases">
        <title>The Whole Genome Analysis of High salt-tolerant Sphingobium yanoikuyae YC-XJ2 with Aryl organophosphorus flame retardants (aryl-OPFRs)-degrading capacity and characteristics of Related phosphotriesterase.</title>
        <authorList>
            <person name="Li X."/>
        </authorList>
    </citation>
    <scope>NUCLEOTIDE SEQUENCE [LARGE SCALE GENOMIC DNA]</scope>
    <source>
        <strain evidence="2 3">YC-XJ2</strain>
    </source>
</reference>
<organism evidence="2 3">
    <name type="scientific">Sphingobium yanoikuyae</name>
    <name type="common">Sphingomonas yanoikuyae</name>
    <dbReference type="NCBI Taxonomy" id="13690"/>
    <lineage>
        <taxon>Bacteria</taxon>
        <taxon>Pseudomonadati</taxon>
        <taxon>Pseudomonadota</taxon>
        <taxon>Alphaproteobacteria</taxon>
        <taxon>Sphingomonadales</taxon>
        <taxon>Sphingomonadaceae</taxon>
        <taxon>Sphingobium</taxon>
    </lineage>
</organism>
<proteinExistence type="predicted"/>
<dbReference type="RefSeq" id="WP_169860608.1">
    <property type="nucleotide sequence ID" value="NZ_CP053021.1"/>
</dbReference>
<feature type="coiled-coil region" evidence="1">
    <location>
        <begin position="83"/>
        <end position="121"/>
    </location>
</feature>
<evidence type="ECO:0000313" key="2">
    <source>
        <dbReference type="EMBL" id="QJR01947.1"/>
    </source>
</evidence>